<feature type="signal peptide" evidence="1">
    <location>
        <begin position="1"/>
        <end position="28"/>
    </location>
</feature>
<evidence type="ECO:0008006" key="4">
    <source>
        <dbReference type="Google" id="ProtNLM"/>
    </source>
</evidence>
<evidence type="ECO:0000313" key="2">
    <source>
        <dbReference type="EMBL" id="MCF1716235.1"/>
    </source>
</evidence>
<name>A0ABS9BM39_9BACT</name>
<evidence type="ECO:0000256" key="1">
    <source>
        <dbReference type="SAM" id="SignalP"/>
    </source>
</evidence>
<accession>A0ABS9BM39</accession>
<comment type="caution">
    <text evidence="2">The sequence shown here is derived from an EMBL/GenBank/DDBJ whole genome shotgun (WGS) entry which is preliminary data.</text>
</comment>
<dbReference type="Proteomes" id="UP001200145">
    <property type="component" value="Unassembled WGS sequence"/>
</dbReference>
<keyword evidence="1" id="KW-0732">Signal</keyword>
<dbReference type="RefSeq" id="WP_234867250.1">
    <property type="nucleotide sequence ID" value="NZ_JAKEVY010000004.1"/>
</dbReference>
<feature type="chain" id="PRO_5045169050" description="Secreted protein (Por secretion system target)" evidence="1">
    <location>
        <begin position="29"/>
        <end position="362"/>
    </location>
</feature>
<protein>
    <recommendedName>
        <fullName evidence="4">Secreted protein (Por secretion system target)</fullName>
    </recommendedName>
</protein>
<reference evidence="2 3" key="1">
    <citation type="submission" date="2022-01" db="EMBL/GenBank/DDBJ databases">
        <title>Flavihumibacter sp. nov., isolated from sediment of a river.</title>
        <authorList>
            <person name="Liu H."/>
        </authorList>
    </citation>
    <scope>NUCLEOTIDE SEQUENCE [LARGE SCALE GENOMIC DNA]</scope>
    <source>
        <strain evidence="2 3">RY-1</strain>
    </source>
</reference>
<sequence>MKRTYPSMLPALTILYSSLFLLVGTSQAQSPQATTPLYFHHPVLIEGQAGQVGSAYKFTGVISASNGQPLTDCVVRVEAMSEGVELQSIDQEESNQLAAFEPVVEHQQTIGAASVSFSFEFVPHDPATNTEGKYIFPALAASLSGLKGLEDAQAFAECAIGKNGRVWVNRDSKNIMLARSGDAFRAQYKWSNEDETLSVNATPVVFANQDVSGFRIKMGVNSKGSPYKGRSVYNLLLTESVPVSQAGNAVHFASLVKKIDMLPEWIGDETVVVVQDTSKVKTLKKVQLSNDLLVFIPDEMVQKKVVINIYNQKGELRRKIIEEKAPQQLLVEIGDLAAGSYKIEVQSDDKKFTMLTIRSSQL</sequence>
<evidence type="ECO:0000313" key="3">
    <source>
        <dbReference type="Proteomes" id="UP001200145"/>
    </source>
</evidence>
<keyword evidence="3" id="KW-1185">Reference proteome</keyword>
<organism evidence="2 3">
    <name type="scientific">Flavihumibacter fluminis</name>
    <dbReference type="NCBI Taxonomy" id="2909236"/>
    <lineage>
        <taxon>Bacteria</taxon>
        <taxon>Pseudomonadati</taxon>
        <taxon>Bacteroidota</taxon>
        <taxon>Chitinophagia</taxon>
        <taxon>Chitinophagales</taxon>
        <taxon>Chitinophagaceae</taxon>
        <taxon>Flavihumibacter</taxon>
    </lineage>
</organism>
<gene>
    <name evidence="2" type="ORF">L0U88_16455</name>
</gene>
<proteinExistence type="predicted"/>
<dbReference type="EMBL" id="JAKEVY010000004">
    <property type="protein sequence ID" value="MCF1716235.1"/>
    <property type="molecule type" value="Genomic_DNA"/>
</dbReference>